<feature type="domain" description="FH2" evidence="1">
    <location>
        <begin position="1"/>
        <end position="296"/>
    </location>
</feature>
<dbReference type="VEuPathDB" id="FungiDB:BCV72DRAFT_230347"/>
<dbReference type="SUPFAM" id="SSF101447">
    <property type="entry name" value="Formin homology 2 domain (FH2 domain)"/>
    <property type="match status" value="1"/>
</dbReference>
<proteinExistence type="predicted"/>
<gene>
    <name evidence="2" type="ORF">BCV71DRAFT_184162</name>
</gene>
<accession>A0A1X0RVD9</accession>
<dbReference type="PANTHER" id="PTHR45733">
    <property type="entry name" value="FORMIN-J"/>
    <property type="match status" value="1"/>
</dbReference>
<dbReference type="OMA" id="FRPHNEE"/>
<dbReference type="InterPro" id="IPR015425">
    <property type="entry name" value="FH2_Formin"/>
</dbReference>
<evidence type="ECO:0000313" key="2">
    <source>
        <dbReference type="EMBL" id="ORE16033.1"/>
    </source>
</evidence>
<dbReference type="Proteomes" id="UP000242381">
    <property type="component" value="Unassembled WGS sequence"/>
</dbReference>
<protein>
    <submittedName>
        <fullName evidence="2">Actin-binding FH2</fullName>
    </submittedName>
</protein>
<evidence type="ECO:0000313" key="3">
    <source>
        <dbReference type="Proteomes" id="UP000242381"/>
    </source>
</evidence>
<name>A0A1X0RVD9_RHIZD</name>
<dbReference type="PROSITE" id="PS51444">
    <property type="entry name" value="FH2"/>
    <property type="match status" value="1"/>
</dbReference>
<dbReference type="Gene3D" id="1.20.58.2220">
    <property type="entry name" value="Formin, FH2 domain"/>
    <property type="match status" value="1"/>
</dbReference>
<dbReference type="Pfam" id="PF02181">
    <property type="entry name" value="FH2"/>
    <property type="match status" value="1"/>
</dbReference>
<dbReference type="InterPro" id="IPR042201">
    <property type="entry name" value="FH2_Formin_sf"/>
</dbReference>
<dbReference type="AlphaFoldDB" id="A0A1X0RVD9"/>
<dbReference type="EMBL" id="KV921399">
    <property type="protein sequence ID" value="ORE16033.1"/>
    <property type="molecule type" value="Genomic_DNA"/>
</dbReference>
<sequence length="296" mass="33897">MDGTLELDTTELERLFKKNTNVNNNNDSKNQQIQTRKQHLITLLEFNRANNIAIMLAKIKLPYSEIRDAIWNIDDAKLTIDNLIAIRQYVPTKEEIEIVKEYQGDVNMLGNAERYFRAIMYIPRLADRLNCMIFRRRFDQELQEILPEMDIIQLAVTELKESKRFKHVLKTVLAIGNYLNGQTVRGNAVGFHIDALLKMRDTKAEGEGVSNVPTLLHYLVHFLSKSDYDVLNFKQDISHLAAAAKLSPPAIFASVNALGGGLAQIKEELNASRRKVSEHQIDRFVEAMEVNLVYKV</sequence>
<dbReference type="InterPro" id="IPR051144">
    <property type="entry name" value="Formin_homology_domain"/>
</dbReference>
<dbReference type="PANTHER" id="PTHR45733:SF8">
    <property type="entry name" value="FORMIN-J"/>
    <property type="match status" value="1"/>
</dbReference>
<organism evidence="2 3">
    <name type="scientific">Rhizopus microsporus</name>
    <dbReference type="NCBI Taxonomy" id="58291"/>
    <lineage>
        <taxon>Eukaryota</taxon>
        <taxon>Fungi</taxon>
        <taxon>Fungi incertae sedis</taxon>
        <taxon>Mucoromycota</taxon>
        <taxon>Mucoromycotina</taxon>
        <taxon>Mucoromycetes</taxon>
        <taxon>Mucorales</taxon>
        <taxon>Mucorineae</taxon>
        <taxon>Rhizopodaceae</taxon>
        <taxon>Rhizopus</taxon>
    </lineage>
</organism>
<reference evidence="2 3" key="1">
    <citation type="journal article" date="2016" name="Proc. Natl. Acad. Sci. U.S.A.">
        <title>Lipid metabolic changes in an early divergent fungus govern the establishment of a mutualistic symbiosis with endobacteria.</title>
        <authorList>
            <person name="Lastovetsky O.A."/>
            <person name="Gaspar M.L."/>
            <person name="Mondo S.J."/>
            <person name="LaButti K.M."/>
            <person name="Sandor L."/>
            <person name="Grigoriev I.V."/>
            <person name="Henry S.A."/>
            <person name="Pawlowska T.E."/>
        </authorList>
    </citation>
    <scope>NUCLEOTIDE SEQUENCE [LARGE SCALE GENOMIC DNA]</scope>
    <source>
        <strain evidence="2 3">ATCC 11559</strain>
    </source>
</reference>
<dbReference type="SMART" id="SM00498">
    <property type="entry name" value="FH2"/>
    <property type="match status" value="1"/>
</dbReference>
<evidence type="ECO:0000259" key="1">
    <source>
        <dbReference type="PROSITE" id="PS51444"/>
    </source>
</evidence>